<keyword evidence="2" id="KW-0017">Alkaloid metabolism</keyword>
<evidence type="ECO:0000256" key="3">
    <source>
        <dbReference type="ARBA" id="ARBA00022603"/>
    </source>
</evidence>
<dbReference type="InterPro" id="IPR029063">
    <property type="entry name" value="SAM-dependent_MTases_sf"/>
</dbReference>
<comment type="subunit">
    <text evidence="1">Homodimer.</text>
</comment>
<dbReference type="Proteomes" id="UP001152561">
    <property type="component" value="Unassembled WGS sequence"/>
</dbReference>
<dbReference type="Gene3D" id="3.40.50.150">
    <property type="entry name" value="Vaccinia Virus protein VP39"/>
    <property type="match status" value="1"/>
</dbReference>
<evidence type="ECO:0008006" key="10">
    <source>
        <dbReference type="Google" id="ProtNLM"/>
    </source>
</evidence>
<dbReference type="GO" id="GO:0008168">
    <property type="term" value="F:methyltransferase activity"/>
    <property type="evidence" value="ECO:0007669"/>
    <property type="project" value="UniProtKB-KW"/>
</dbReference>
<comment type="similarity">
    <text evidence="7">Belongs to the class I-like SAM-binding methyltransferase superfamily. gTMT family.</text>
</comment>
<evidence type="ECO:0000256" key="4">
    <source>
        <dbReference type="ARBA" id="ARBA00022679"/>
    </source>
</evidence>
<sequence length="141" mass="15336">MNAVSSSPQEVGLQDQNELKKGIAELYDDSSGIWEDIWGDHMHHGYYEPQSSVELSDHRVAQIHMIEQALTFASLSEDSADKPTSIVDVGCEIGGSSRYLAKKYGATAKGITLSHVQAQRAQALADAQGVGVRFLFKSQTP</sequence>
<dbReference type="SUPFAM" id="SSF53335">
    <property type="entry name" value="S-adenosyl-L-methionine-dependent methyltransferases"/>
    <property type="match status" value="1"/>
</dbReference>
<keyword evidence="9" id="KW-1185">Reference proteome</keyword>
<feature type="region of interest" description="SAM motif I" evidence="7">
    <location>
        <begin position="86"/>
        <end position="95"/>
    </location>
</feature>
<dbReference type="OrthoDB" id="1724574at2759"/>
<evidence type="ECO:0000256" key="5">
    <source>
        <dbReference type="ARBA" id="ARBA00022691"/>
    </source>
</evidence>
<dbReference type="AlphaFoldDB" id="A0A9Q1RG67"/>
<evidence type="ECO:0000313" key="9">
    <source>
        <dbReference type="Proteomes" id="UP001152561"/>
    </source>
</evidence>
<dbReference type="Pfam" id="PF02353">
    <property type="entry name" value="CMAS"/>
    <property type="match status" value="1"/>
</dbReference>
<name>A0A9Q1RG67_9SOLA</name>
<dbReference type="EMBL" id="JAJAGQ010000008">
    <property type="protein sequence ID" value="KAJ8555185.1"/>
    <property type="molecule type" value="Genomic_DNA"/>
</dbReference>
<keyword evidence="4 7" id="KW-0808">Transferase</keyword>
<dbReference type="InterPro" id="IPR025774">
    <property type="entry name" value="PiNMT-like"/>
</dbReference>
<dbReference type="GO" id="GO:0032259">
    <property type="term" value="P:methylation"/>
    <property type="evidence" value="ECO:0007669"/>
    <property type="project" value="UniProtKB-UniRule"/>
</dbReference>
<evidence type="ECO:0000256" key="1">
    <source>
        <dbReference type="ARBA" id="ARBA00011738"/>
    </source>
</evidence>
<dbReference type="InterPro" id="IPR050447">
    <property type="entry name" value="Erg6_SMT_methyltransf"/>
</dbReference>
<gene>
    <name evidence="8" type="ORF">K7X08_012681</name>
</gene>
<evidence type="ECO:0000256" key="7">
    <source>
        <dbReference type="PROSITE-ProRule" id="PRU00914"/>
    </source>
</evidence>
<dbReference type="PANTHER" id="PTHR44068:SF11">
    <property type="entry name" value="GERANYL DIPHOSPHATE 2-C-METHYLTRANSFERASE"/>
    <property type="match status" value="1"/>
</dbReference>
<reference evidence="9" key="1">
    <citation type="journal article" date="2023" name="Proc. Natl. Acad. Sci. U.S.A.">
        <title>Genomic and structural basis for evolution of tropane alkaloid biosynthesis.</title>
        <authorList>
            <person name="Wanga Y.-J."/>
            <person name="Taina T."/>
            <person name="Yua J.-Y."/>
            <person name="Lia J."/>
            <person name="Xua B."/>
            <person name="Chenc J."/>
            <person name="D'Auriad J.C."/>
            <person name="Huanga J.-P."/>
            <person name="Huanga S.-X."/>
        </authorList>
    </citation>
    <scope>NUCLEOTIDE SEQUENCE [LARGE SCALE GENOMIC DNA]</scope>
    <source>
        <strain evidence="9">cv. KIB-2019</strain>
    </source>
</reference>
<evidence type="ECO:0000313" key="8">
    <source>
        <dbReference type="EMBL" id="KAJ8555185.1"/>
    </source>
</evidence>
<comment type="caution">
    <text evidence="7">Lacks conserved residue(s) required for the propagation of feature annotation.</text>
</comment>
<dbReference type="PANTHER" id="PTHR44068">
    <property type="entry name" value="ZGC:194242"/>
    <property type="match status" value="1"/>
</dbReference>
<proteinExistence type="inferred from homology"/>
<comment type="pathway">
    <text evidence="6">Alkaloid biosynthesis; vindoline biosynthesis.</text>
</comment>
<protein>
    <recommendedName>
        <fullName evidence="10">Gamma-tocopherol methyltransferase</fullName>
    </recommendedName>
</protein>
<dbReference type="GO" id="GO:0009820">
    <property type="term" value="P:alkaloid metabolic process"/>
    <property type="evidence" value="ECO:0007669"/>
    <property type="project" value="UniProtKB-KW"/>
</dbReference>
<keyword evidence="3 7" id="KW-0489">Methyltransferase</keyword>
<evidence type="ECO:0000256" key="6">
    <source>
        <dbReference type="ARBA" id="ARBA00035109"/>
    </source>
</evidence>
<accession>A0A9Q1RG67</accession>
<comment type="caution">
    <text evidence="8">The sequence shown here is derived from an EMBL/GenBank/DDBJ whole genome shotgun (WGS) entry which is preliminary data.</text>
</comment>
<keyword evidence="5 7" id="KW-0949">S-adenosyl-L-methionine</keyword>
<evidence type="ECO:0000256" key="2">
    <source>
        <dbReference type="ARBA" id="ARBA00022589"/>
    </source>
</evidence>
<organism evidence="8 9">
    <name type="scientific">Anisodus acutangulus</name>
    <dbReference type="NCBI Taxonomy" id="402998"/>
    <lineage>
        <taxon>Eukaryota</taxon>
        <taxon>Viridiplantae</taxon>
        <taxon>Streptophyta</taxon>
        <taxon>Embryophyta</taxon>
        <taxon>Tracheophyta</taxon>
        <taxon>Spermatophyta</taxon>
        <taxon>Magnoliopsida</taxon>
        <taxon>eudicotyledons</taxon>
        <taxon>Gunneridae</taxon>
        <taxon>Pentapetalae</taxon>
        <taxon>asterids</taxon>
        <taxon>lamiids</taxon>
        <taxon>Solanales</taxon>
        <taxon>Solanaceae</taxon>
        <taxon>Solanoideae</taxon>
        <taxon>Hyoscyameae</taxon>
        <taxon>Anisodus</taxon>
    </lineage>
</organism>
<dbReference type="PROSITE" id="PS51581">
    <property type="entry name" value="SAM_GTMT"/>
    <property type="match status" value="1"/>
</dbReference>